<keyword evidence="1" id="KW-0812">Transmembrane</keyword>
<reference evidence="2 3" key="1">
    <citation type="journal article" date="2018" name="Front. Microbiol.">
        <title>Phylogeny of Vibrio vulnificus from the Analysis of the Core-Genome: Implications for Intra-Species Taxonomy.</title>
        <authorList>
            <person name="Roig F.J."/>
            <person name="Gonzalez-Candelas F."/>
            <person name="Sanjuan E."/>
            <person name="Fouz B."/>
            <person name="Feil E.J."/>
            <person name="Llorens C."/>
            <person name="Baker-Austin C."/>
            <person name="Oliver J.D."/>
            <person name="Danin-Poleg Y."/>
            <person name="Gibas C.J."/>
            <person name="Kashi Y."/>
            <person name="Gulig P.A."/>
            <person name="Morrison S.S."/>
            <person name="Amaro C."/>
        </authorList>
    </citation>
    <scope>NUCLEOTIDE SEQUENCE [LARGE SCALE GENOMIC DNA]</scope>
    <source>
        <strain evidence="2 3">CECT4608</strain>
    </source>
</reference>
<keyword evidence="1" id="KW-1133">Transmembrane helix</keyword>
<gene>
    <name evidence="2" type="ORF">CRN52_22520</name>
</gene>
<protein>
    <submittedName>
        <fullName evidence="2">DUF805 domain-containing protein</fullName>
    </submittedName>
</protein>
<evidence type="ECO:0000313" key="3">
    <source>
        <dbReference type="Proteomes" id="UP000237466"/>
    </source>
</evidence>
<keyword evidence="1" id="KW-0472">Membrane</keyword>
<feature type="transmembrane region" description="Helical" evidence="1">
    <location>
        <begin position="75"/>
        <end position="96"/>
    </location>
</feature>
<proteinExistence type="predicted"/>
<comment type="caution">
    <text evidence="2">The sequence shown here is derived from an EMBL/GenBank/DDBJ whole genome shotgun (WGS) entry which is preliminary data.</text>
</comment>
<dbReference type="RefSeq" id="WP_061058701.1">
    <property type="nucleotide sequence ID" value="NZ_CP014049.2"/>
</dbReference>
<sequence length="109" mass="12802">MEYYLLAWRNCSDFSGCSNRTEFWMFVLYHLIFTLIFIVIDVMTQSSFDAWYGVVSLMPLVALVVRRLHDIQRSGWWCLVFIVPLFGPLLLLYWLALESVSNNVIKEAV</sequence>
<dbReference type="PANTHER" id="PTHR34980:SF2">
    <property type="entry name" value="INNER MEMBRANE PROTEIN YHAH-RELATED"/>
    <property type="match status" value="1"/>
</dbReference>
<accession>A0A2S3S4Y7</accession>
<dbReference type="Pfam" id="PF05656">
    <property type="entry name" value="DUF805"/>
    <property type="match status" value="1"/>
</dbReference>
<organism evidence="2 3">
    <name type="scientific">Vibrio vulnificus</name>
    <dbReference type="NCBI Taxonomy" id="672"/>
    <lineage>
        <taxon>Bacteria</taxon>
        <taxon>Pseudomonadati</taxon>
        <taxon>Pseudomonadota</taxon>
        <taxon>Gammaproteobacteria</taxon>
        <taxon>Vibrionales</taxon>
        <taxon>Vibrionaceae</taxon>
        <taxon>Vibrio</taxon>
    </lineage>
</organism>
<dbReference type="Proteomes" id="UP000237466">
    <property type="component" value="Unassembled WGS sequence"/>
</dbReference>
<dbReference type="AlphaFoldDB" id="A0A2S3S4Y7"/>
<name>A0A2S3S4Y7_VIBVL</name>
<dbReference type="GO" id="GO:0005886">
    <property type="term" value="C:plasma membrane"/>
    <property type="evidence" value="ECO:0007669"/>
    <property type="project" value="TreeGrafter"/>
</dbReference>
<evidence type="ECO:0000313" key="2">
    <source>
        <dbReference type="EMBL" id="POB41769.1"/>
    </source>
</evidence>
<evidence type="ECO:0000256" key="1">
    <source>
        <dbReference type="SAM" id="Phobius"/>
    </source>
</evidence>
<feature type="transmembrane region" description="Helical" evidence="1">
    <location>
        <begin position="23"/>
        <end position="44"/>
    </location>
</feature>
<dbReference type="InterPro" id="IPR008523">
    <property type="entry name" value="DUF805"/>
</dbReference>
<feature type="transmembrane region" description="Helical" evidence="1">
    <location>
        <begin position="50"/>
        <end position="68"/>
    </location>
</feature>
<dbReference type="PANTHER" id="PTHR34980">
    <property type="entry name" value="INNER MEMBRANE PROTEIN-RELATED-RELATED"/>
    <property type="match status" value="1"/>
</dbReference>
<dbReference type="EMBL" id="PDGH01000146">
    <property type="protein sequence ID" value="POB41769.1"/>
    <property type="molecule type" value="Genomic_DNA"/>
</dbReference>